<dbReference type="InterPro" id="IPR017871">
    <property type="entry name" value="ABC_transporter-like_CS"/>
</dbReference>
<protein>
    <recommendedName>
        <fullName evidence="5">ABC transporter domain-containing protein</fullName>
    </recommendedName>
</protein>
<evidence type="ECO:0000313" key="7">
    <source>
        <dbReference type="Proteomes" id="UP000050417"/>
    </source>
</evidence>
<dbReference type="EMBL" id="LGCL01000015">
    <property type="protein sequence ID" value="KPL79151.1"/>
    <property type="molecule type" value="Genomic_DNA"/>
</dbReference>
<dbReference type="SUPFAM" id="SSF52540">
    <property type="entry name" value="P-loop containing nucleoside triphosphate hydrolases"/>
    <property type="match status" value="1"/>
</dbReference>
<evidence type="ECO:0000259" key="5">
    <source>
        <dbReference type="PROSITE" id="PS50893"/>
    </source>
</evidence>
<dbReference type="Gene3D" id="3.40.50.300">
    <property type="entry name" value="P-loop containing nucleotide triphosphate hydrolases"/>
    <property type="match status" value="1"/>
</dbReference>
<dbReference type="SMART" id="SM00382">
    <property type="entry name" value="AAA"/>
    <property type="match status" value="1"/>
</dbReference>
<dbReference type="PROSITE" id="PS50893">
    <property type="entry name" value="ABC_TRANSPORTER_2"/>
    <property type="match status" value="1"/>
</dbReference>
<dbReference type="AlphaFoldDB" id="A0A0P6Y2J3"/>
<dbReference type="OrthoDB" id="9787851at2"/>
<dbReference type="InterPro" id="IPR027417">
    <property type="entry name" value="P-loop_NTPase"/>
</dbReference>
<sequence length="259" mass="28115">MLHVKNLSVSYSGQRVLSHIDLRVARGEILGVIGPNGVGKSTLIRALSASIPVEQGTVTVLGQDVSTLPTDARARLIAVVPQARALPPAFTGWEVVLLGRTPHIGWLGNLSAHDQEIARLAMQRTDTLHLAKRHVAEMSGGEQQRLLLARALCQSSPVLLLDEPTTHLDLKYQYNLLDLVRRLAREVGLTILLTLHDLNLVSRYTDRVALLVDGRLEALDTPAKVLTASLLSRAYQIPLIVIADRQSGQAAILPASRAS</sequence>
<dbReference type="PROSITE" id="PS00211">
    <property type="entry name" value="ABC_TRANSPORTER_1"/>
    <property type="match status" value="1"/>
</dbReference>
<name>A0A0P6Y2J3_9CHLR</name>
<proteinExistence type="predicted"/>
<evidence type="ECO:0000256" key="3">
    <source>
        <dbReference type="ARBA" id="ARBA00022840"/>
    </source>
</evidence>
<keyword evidence="1" id="KW-0813">Transport</keyword>
<dbReference type="GO" id="GO:0005524">
    <property type="term" value="F:ATP binding"/>
    <property type="evidence" value="ECO:0007669"/>
    <property type="project" value="UniProtKB-KW"/>
</dbReference>
<gene>
    <name evidence="6" type="ORF">ADN00_04670</name>
</gene>
<keyword evidence="3" id="KW-0067">ATP-binding</keyword>
<evidence type="ECO:0000313" key="6">
    <source>
        <dbReference type="EMBL" id="KPL79151.1"/>
    </source>
</evidence>
<dbReference type="FunFam" id="3.40.50.300:FF:000134">
    <property type="entry name" value="Iron-enterobactin ABC transporter ATP-binding protein"/>
    <property type="match status" value="1"/>
</dbReference>
<dbReference type="PANTHER" id="PTHR42794:SF1">
    <property type="entry name" value="HEMIN IMPORT ATP-BINDING PROTEIN HMUV"/>
    <property type="match status" value="1"/>
</dbReference>
<accession>A0A0P6Y2J3</accession>
<dbReference type="Pfam" id="PF00005">
    <property type="entry name" value="ABC_tran"/>
    <property type="match status" value="1"/>
</dbReference>
<dbReference type="PANTHER" id="PTHR42794">
    <property type="entry name" value="HEMIN IMPORT ATP-BINDING PROTEIN HMUV"/>
    <property type="match status" value="1"/>
</dbReference>
<dbReference type="InterPro" id="IPR003593">
    <property type="entry name" value="AAA+_ATPase"/>
</dbReference>
<comment type="caution">
    <text evidence="6">The sequence shown here is derived from an EMBL/GenBank/DDBJ whole genome shotgun (WGS) entry which is preliminary data.</text>
</comment>
<dbReference type="Proteomes" id="UP000050417">
    <property type="component" value="Unassembled WGS sequence"/>
</dbReference>
<reference evidence="6 7" key="1">
    <citation type="submission" date="2015-07" db="EMBL/GenBank/DDBJ databases">
        <title>Genome sequence of Ornatilinea apprima DSM 23815.</title>
        <authorList>
            <person name="Hemp J."/>
            <person name="Ward L.M."/>
            <person name="Pace L.A."/>
            <person name="Fischer W.W."/>
        </authorList>
    </citation>
    <scope>NUCLEOTIDE SEQUENCE [LARGE SCALE GENOMIC DNA]</scope>
    <source>
        <strain evidence="6 7">P3M-1</strain>
    </source>
</reference>
<dbReference type="STRING" id="1134406.ADN00_04670"/>
<dbReference type="GO" id="GO:0016887">
    <property type="term" value="F:ATP hydrolysis activity"/>
    <property type="evidence" value="ECO:0007669"/>
    <property type="project" value="InterPro"/>
</dbReference>
<dbReference type="RefSeq" id="WP_075061794.1">
    <property type="nucleotide sequence ID" value="NZ_LGCL01000015.1"/>
</dbReference>
<feature type="domain" description="ABC transporter" evidence="5">
    <location>
        <begin position="2"/>
        <end position="238"/>
    </location>
</feature>
<keyword evidence="2" id="KW-0547">Nucleotide-binding</keyword>
<dbReference type="InterPro" id="IPR003439">
    <property type="entry name" value="ABC_transporter-like_ATP-bd"/>
</dbReference>
<evidence type="ECO:0000256" key="2">
    <source>
        <dbReference type="ARBA" id="ARBA00022741"/>
    </source>
</evidence>
<keyword evidence="7" id="KW-1185">Reference proteome</keyword>
<dbReference type="CDD" id="cd03214">
    <property type="entry name" value="ABC_Iron-Siderophores_B12_Hemin"/>
    <property type="match status" value="1"/>
</dbReference>
<evidence type="ECO:0000256" key="1">
    <source>
        <dbReference type="ARBA" id="ARBA00022448"/>
    </source>
</evidence>
<evidence type="ECO:0000256" key="4">
    <source>
        <dbReference type="ARBA" id="ARBA00022967"/>
    </source>
</evidence>
<organism evidence="6 7">
    <name type="scientific">Ornatilinea apprima</name>
    <dbReference type="NCBI Taxonomy" id="1134406"/>
    <lineage>
        <taxon>Bacteria</taxon>
        <taxon>Bacillati</taxon>
        <taxon>Chloroflexota</taxon>
        <taxon>Anaerolineae</taxon>
        <taxon>Anaerolineales</taxon>
        <taxon>Anaerolineaceae</taxon>
        <taxon>Ornatilinea</taxon>
    </lineage>
</organism>
<keyword evidence="4" id="KW-1278">Translocase</keyword>